<evidence type="ECO:0000313" key="5">
    <source>
        <dbReference type="EMBL" id="CAE0444055.1"/>
    </source>
</evidence>
<dbReference type="SUPFAM" id="SSF52075">
    <property type="entry name" value="Outer arm dynein light chain 1"/>
    <property type="match status" value="1"/>
</dbReference>
<reference evidence="5" key="1">
    <citation type="submission" date="2021-01" db="EMBL/GenBank/DDBJ databases">
        <authorList>
            <person name="Corre E."/>
            <person name="Pelletier E."/>
            <person name="Niang G."/>
            <person name="Scheremetjew M."/>
            <person name="Finn R."/>
            <person name="Kale V."/>
            <person name="Holt S."/>
            <person name="Cochrane G."/>
            <person name="Meng A."/>
            <person name="Brown T."/>
            <person name="Cohen L."/>
        </authorList>
    </citation>
    <scope>NUCLEOTIDE SEQUENCE</scope>
    <source>
        <strain evidence="5">GSBS06</strain>
    </source>
</reference>
<keyword evidence="4" id="KW-0677">Repeat</keyword>
<gene>
    <name evidence="5" type="ORF">ASTO00021_LOCUS14110</name>
</gene>
<keyword evidence="3" id="KW-0433">Leucine-rich repeat</keyword>
<comment type="subcellular location">
    <subcellularLocation>
        <location evidence="1">Cytoplasm</location>
    </subcellularLocation>
</comment>
<organism evidence="5">
    <name type="scientific">Aplanochytrium stocchinoi</name>
    <dbReference type="NCBI Taxonomy" id="215587"/>
    <lineage>
        <taxon>Eukaryota</taxon>
        <taxon>Sar</taxon>
        <taxon>Stramenopiles</taxon>
        <taxon>Bigyra</taxon>
        <taxon>Labyrinthulomycetes</taxon>
        <taxon>Thraustochytrida</taxon>
        <taxon>Thraustochytriidae</taxon>
        <taxon>Aplanochytrium</taxon>
    </lineage>
</organism>
<dbReference type="GO" id="GO:0005737">
    <property type="term" value="C:cytoplasm"/>
    <property type="evidence" value="ECO:0007669"/>
    <property type="project" value="UniProtKB-SubCell"/>
</dbReference>
<evidence type="ECO:0000256" key="3">
    <source>
        <dbReference type="ARBA" id="ARBA00022614"/>
    </source>
</evidence>
<dbReference type="PANTHER" id="PTHR46545">
    <property type="entry name" value="LEUCINE-RICH REPEAT-CONTAINING PROTEIN 51"/>
    <property type="match status" value="1"/>
</dbReference>
<evidence type="ECO:0000256" key="4">
    <source>
        <dbReference type="ARBA" id="ARBA00022737"/>
    </source>
</evidence>
<dbReference type="Gene3D" id="3.80.10.10">
    <property type="entry name" value="Ribonuclease Inhibitor"/>
    <property type="match status" value="1"/>
</dbReference>
<evidence type="ECO:0000256" key="1">
    <source>
        <dbReference type="ARBA" id="ARBA00004496"/>
    </source>
</evidence>
<dbReference type="PANTHER" id="PTHR46545:SF1">
    <property type="entry name" value="LEUCINE-RICH REPEAT-CONTAINING PROTEIN 51"/>
    <property type="match status" value="1"/>
</dbReference>
<dbReference type="EMBL" id="HBIN01018504">
    <property type="protein sequence ID" value="CAE0444055.1"/>
    <property type="molecule type" value="Transcribed_RNA"/>
</dbReference>
<name>A0A7S3PMA1_9STRA</name>
<dbReference type="InterPro" id="IPR032675">
    <property type="entry name" value="LRR_dom_sf"/>
</dbReference>
<evidence type="ECO:0000256" key="2">
    <source>
        <dbReference type="ARBA" id="ARBA00022490"/>
    </source>
</evidence>
<sequence>MDVSGNRIQTIMQLSCLTNLQSLKAENNYVMDITEVKSFLERCCLLSDLSLMGNPISDIDCYRDYVIMNSEFLHTLDTTAIPTNQRAFLQARESRRAQKREIAKRRLNSQTSLESLASQPPQTLIHSDSITHISHAVNSKHSLCTSRQYNSQYIYATKSAPKLLGASRNAKSSTEIKSKRVEQDFGQLSIMGAGALS</sequence>
<evidence type="ECO:0008006" key="6">
    <source>
        <dbReference type="Google" id="ProtNLM"/>
    </source>
</evidence>
<protein>
    <recommendedName>
        <fullName evidence="6">U2A'/phosphoprotein 32 family A C-terminal domain-containing protein</fullName>
    </recommendedName>
</protein>
<keyword evidence="2" id="KW-0963">Cytoplasm</keyword>
<dbReference type="AlphaFoldDB" id="A0A7S3PMA1"/>
<accession>A0A7S3PMA1</accession>
<proteinExistence type="predicted"/>